<dbReference type="Pfam" id="PF02541">
    <property type="entry name" value="Ppx-GppA"/>
    <property type="match status" value="1"/>
</dbReference>
<gene>
    <name evidence="2" type="ORF">ACFFJK_11480</name>
</gene>
<feature type="domain" description="Ppx/GppA phosphatase N-terminal" evidence="1">
    <location>
        <begin position="38"/>
        <end position="305"/>
    </location>
</feature>
<dbReference type="SUPFAM" id="SSF53067">
    <property type="entry name" value="Actin-like ATPase domain"/>
    <property type="match status" value="2"/>
</dbReference>
<reference evidence="2 3" key="1">
    <citation type="submission" date="2024-09" db="EMBL/GenBank/DDBJ databases">
        <authorList>
            <person name="Sun Q."/>
            <person name="Mori K."/>
        </authorList>
    </citation>
    <scope>NUCLEOTIDE SEQUENCE [LARGE SCALE GENOMIC DNA]</scope>
    <source>
        <strain evidence="2 3">CCM 7792</strain>
    </source>
</reference>
<dbReference type="Gene3D" id="3.30.420.150">
    <property type="entry name" value="Exopolyphosphatase. Domain 2"/>
    <property type="match status" value="1"/>
</dbReference>
<protein>
    <recommendedName>
        <fullName evidence="1">Ppx/GppA phosphatase N-terminal domain-containing protein</fullName>
    </recommendedName>
</protein>
<dbReference type="InterPro" id="IPR003695">
    <property type="entry name" value="Ppx_GppA_N"/>
</dbReference>
<dbReference type="Gene3D" id="3.30.420.40">
    <property type="match status" value="1"/>
</dbReference>
<evidence type="ECO:0000259" key="1">
    <source>
        <dbReference type="Pfam" id="PF02541"/>
    </source>
</evidence>
<dbReference type="PANTHER" id="PTHR30005:SF0">
    <property type="entry name" value="RETROGRADE REGULATION PROTEIN 2"/>
    <property type="match status" value="1"/>
</dbReference>
<accession>A0ABV6FG48</accession>
<dbReference type="InterPro" id="IPR050273">
    <property type="entry name" value="GppA/Ppx_hydrolase"/>
</dbReference>
<name>A0ABV6FG48_9BURK</name>
<proteinExistence type="predicted"/>
<evidence type="ECO:0000313" key="3">
    <source>
        <dbReference type="Proteomes" id="UP001589773"/>
    </source>
</evidence>
<organism evidence="2 3">
    <name type="scientific">Massilia consociata</name>
    <dbReference type="NCBI Taxonomy" id="760117"/>
    <lineage>
        <taxon>Bacteria</taxon>
        <taxon>Pseudomonadati</taxon>
        <taxon>Pseudomonadota</taxon>
        <taxon>Betaproteobacteria</taxon>
        <taxon>Burkholderiales</taxon>
        <taxon>Oxalobacteraceae</taxon>
        <taxon>Telluria group</taxon>
        <taxon>Massilia</taxon>
    </lineage>
</organism>
<dbReference type="Proteomes" id="UP001589773">
    <property type="component" value="Unassembled WGS sequence"/>
</dbReference>
<dbReference type="EMBL" id="JBHLWP010000011">
    <property type="protein sequence ID" value="MFC0252510.1"/>
    <property type="molecule type" value="Genomic_DNA"/>
</dbReference>
<comment type="caution">
    <text evidence="2">The sequence shown here is derived from an EMBL/GenBank/DDBJ whole genome shotgun (WGS) entry which is preliminary data.</text>
</comment>
<dbReference type="InterPro" id="IPR043129">
    <property type="entry name" value="ATPase_NBD"/>
</dbReference>
<dbReference type="PANTHER" id="PTHR30005">
    <property type="entry name" value="EXOPOLYPHOSPHATASE"/>
    <property type="match status" value="1"/>
</dbReference>
<keyword evidence="3" id="KW-1185">Reference proteome</keyword>
<evidence type="ECO:0000313" key="2">
    <source>
        <dbReference type="EMBL" id="MFC0252510.1"/>
    </source>
</evidence>
<sequence length="333" mass="35277">MTSPDFPRYAAVELGSGSFRLHVGRIEHGELLLEATLAEPVRLAASFDEDGSLCEAAMRRALACLREFALALDAWRPQAVRAVATAAFGAANPMARNAQLFLPAAERALRRPIECINGDEAGRLVYTGVASTLGDGDGGPRLVLDIGSASTELVLGRGLQVEQIESFPVGAVRQSLSFFADGRIDAACFDAAVRSGRSRFAGKAPGERRWPLAWGACGTVRALAEIALEDGFDGGRLTHACLRELRRRFVDAGHVARIRLAWPAAARAPHLAGGLALLLALVEECAIDEVVPAQAGLRVGALWDLHRRAFVATRAAATPGAAQPRPPALARLA</sequence>
<dbReference type="RefSeq" id="WP_379679277.1">
    <property type="nucleotide sequence ID" value="NZ_JBHLWP010000011.1"/>
</dbReference>